<dbReference type="InterPro" id="IPR002509">
    <property type="entry name" value="NODB_dom"/>
</dbReference>
<proteinExistence type="predicted"/>
<name>A0A3B0QK61_9ZZZZ</name>
<feature type="domain" description="NodB homology" evidence="1">
    <location>
        <begin position="25"/>
        <end position="273"/>
    </location>
</feature>
<sequence>MIKNALTIDLEDWYHICGEGEHTDPARWGNYESRVVRNTDIILDTLGGSGSKATFFVLGYIAEKNPALIKKISQEGHELAVHGYYHRRVYEMTEQEFDEDLKKTIDVVENITGEKVHGFRAPEWSIRKSTGWALDLMKKQGLSYDSSTVPLTGMGERSFKRFPHTIATPYGPIREFPLTTFKCLWENLPYTGGLPLRIAPYWFVVDGIKRLNRAGQPAMVYLHPWEFDEAQPRIELPLARRFMHYFNTGSTRPKFEGLLRHLEFSSIKDVLRI</sequence>
<dbReference type="Pfam" id="PF01522">
    <property type="entry name" value="Polysacc_deac_1"/>
    <property type="match status" value="1"/>
</dbReference>
<organism evidence="2">
    <name type="scientific">hydrothermal vent metagenome</name>
    <dbReference type="NCBI Taxonomy" id="652676"/>
    <lineage>
        <taxon>unclassified sequences</taxon>
        <taxon>metagenomes</taxon>
        <taxon>ecological metagenomes</taxon>
    </lineage>
</organism>
<dbReference type="InterPro" id="IPR022560">
    <property type="entry name" value="DUF3473"/>
</dbReference>
<dbReference type="EMBL" id="UOEA01000006">
    <property type="protein sequence ID" value="VAV82254.1"/>
    <property type="molecule type" value="Genomic_DNA"/>
</dbReference>
<dbReference type="PROSITE" id="PS51677">
    <property type="entry name" value="NODB"/>
    <property type="match status" value="1"/>
</dbReference>
<dbReference type="PANTHER" id="PTHR47561:SF1">
    <property type="entry name" value="POLYSACCHARIDE DEACETYLASE FAMILY PROTEIN (AFU_ORTHOLOGUE AFUA_6G05030)"/>
    <property type="match status" value="1"/>
</dbReference>
<evidence type="ECO:0000259" key="1">
    <source>
        <dbReference type="PROSITE" id="PS51677"/>
    </source>
</evidence>
<reference evidence="2" key="1">
    <citation type="submission" date="2018-06" db="EMBL/GenBank/DDBJ databases">
        <authorList>
            <person name="Zhirakovskaya E."/>
        </authorList>
    </citation>
    <scope>NUCLEOTIDE SEQUENCE</scope>
</reference>
<dbReference type="SUPFAM" id="SSF88713">
    <property type="entry name" value="Glycoside hydrolase/deacetylase"/>
    <property type="match status" value="1"/>
</dbReference>
<dbReference type="InterPro" id="IPR011330">
    <property type="entry name" value="Glyco_hydro/deAcase_b/a-brl"/>
</dbReference>
<dbReference type="CDD" id="cd10941">
    <property type="entry name" value="CE4_PuuE_HpPgdA_like_2"/>
    <property type="match status" value="1"/>
</dbReference>
<protein>
    <recommendedName>
        <fullName evidence="1">NodB homology domain-containing protein</fullName>
    </recommendedName>
</protein>
<dbReference type="AlphaFoldDB" id="A0A3B0QK61"/>
<dbReference type="Pfam" id="PF11959">
    <property type="entry name" value="DUF3473"/>
    <property type="match status" value="1"/>
</dbReference>
<dbReference type="Gene3D" id="3.20.20.370">
    <property type="entry name" value="Glycoside hydrolase/deacetylase"/>
    <property type="match status" value="1"/>
</dbReference>
<dbReference type="PANTHER" id="PTHR47561">
    <property type="entry name" value="POLYSACCHARIDE DEACETYLASE FAMILY PROTEIN (AFU_ORTHOLOGUE AFUA_6G05030)"/>
    <property type="match status" value="1"/>
</dbReference>
<evidence type="ECO:0000313" key="2">
    <source>
        <dbReference type="EMBL" id="VAV82254.1"/>
    </source>
</evidence>
<dbReference type="GO" id="GO:0005975">
    <property type="term" value="P:carbohydrate metabolic process"/>
    <property type="evidence" value="ECO:0007669"/>
    <property type="project" value="InterPro"/>
</dbReference>
<gene>
    <name evidence="2" type="ORF">MNBD_DELTA01-1272</name>
</gene>
<accession>A0A3B0QK61</accession>
<dbReference type="InterPro" id="IPR045235">
    <property type="entry name" value="PuuE_HpPgdA-like"/>
</dbReference>
<dbReference type="GO" id="GO:0016810">
    <property type="term" value="F:hydrolase activity, acting on carbon-nitrogen (but not peptide) bonds"/>
    <property type="evidence" value="ECO:0007669"/>
    <property type="project" value="InterPro"/>
</dbReference>